<reference evidence="3" key="1">
    <citation type="journal article" date="2023" name="Commun. Biol.">
        <title>Genome analysis of Parmales, the sister group of diatoms, reveals the evolutionary specialization of diatoms from phago-mixotrophs to photoautotrophs.</title>
        <authorList>
            <person name="Ban H."/>
            <person name="Sato S."/>
            <person name="Yoshikawa S."/>
            <person name="Yamada K."/>
            <person name="Nakamura Y."/>
            <person name="Ichinomiya M."/>
            <person name="Sato N."/>
            <person name="Blanc-Mathieu R."/>
            <person name="Endo H."/>
            <person name="Kuwata A."/>
            <person name="Ogata H."/>
        </authorList>
    </citation>
    <scope>NUCLEOTIDE SEQUENCE [LARGE SCALE GENOMIC DNA]</scope>
</reference>
<dbReference type="Proteomes" id="UP001165065">
    <property type="component" value="Unassembled WGS sequence"/>
</dbReference>
<evidence type="ECO:0000256" key="1">
    <source>
        <dbReference type="SAM" id="MobiDB-lite"/>
    </source>
</evidence>
<organism evidence="2 3">
    <name type="scientific">Triparma columacea</name>
    <dbReference type="NCBI Taxonomy" id="722753"/>
    <lineage>
        <taxon>Eukaryota</taxon>
        <taxon>Sar</taxon>
        <taxon>Stramenopiles</taxon>
        <taxon>Ochrophyta</taxon>
        <taxon>Bolidophyceae</taxon>
        <taxon>Parmales</taxon>
        <taxon>Triparmaceae</taxon>
        <taxon>Triparma</taxon>
    </lineage>
</organism>
<gene>
    <name evidence="2" type="ORF">TrCOL_g4400</name>
</gene>
<dbReference type="PANTHER" id="PTHR43327:SF31">
    <property type="entry name" value="HYPERSENSITIVE-INDUCED RESPONSE PROTEIN 2"/>
    <property type="match status" value="1"/>
</dbReference>
<feature type="compositionally biased region" description="Acidic residues" evidence="1">
    <location>
        <begin position="129"/>
        <end position="139"/>
    </location>
</feature>
<dbReference type="InterPro" id="IPR050710">
    <property type="entry name" value="Band7/mec-2_domain"/>
</dbReference>
<comment type="caution">
    <text evidence="2">The sequence shown here is derived from an EMBL/GenBank/DDBJ whole genome shotgun (WGS) entry which is preliminary data.</text>
</comment>
<evidence type="ECO:0000313" key="2">
    <source>
        <dbReference type="EMBL" id="GMI44450.1"/>
    </source>
</evidence>
<protein>
    <recommendedName>
        <fullName evidence="4">Cation/H+ exchanger domain-containing protein</fullName>
    </recommendedName>
</protein>
<dbReference type="AlphaFoldDB" id="A0A9W7GG91"/>
<dbReference type="OrthoDB" id="434619at2759"/>
<dbReference type="EMBL" id="BRYA01001481">
    <property type="protein sequence ID" value="GMI44450.1"/>
    <property type="molecule type" value="Genomic_DNA"/>
</dbReference>
<sequence>MRSITLLPSHIPHIQDFNIPDTWAVGGEDSEVRRGALCVLVLDAFGLRGGEGVQRLQLSGLYNLVHRGSSERLFGGEEKVAGSWLDEEGGKEKKRKEGKLEEREEEKKVEAGVGNSREEKDDSKQTILEGEDNSDDDDNDKARRSSFLGESQESRGSRGSYVFGYGSEQTQHMVVFSGLRGAVALCCASNFPDKHEGLRDQIVLITMFVVLISVFLLGSTTDPMLRFLKIETNVDETKYEILISELKVKFMATFDVLLSRFCLDQAMWDFDYYCRDSTQGWHESLISFVSGGNNSSLISRPEALEHRVSAVGSSVGSNLDGLGVTPEEREKAIMGYKPEERKVEGGGGETKEILDTLVVDIDPDRKVKNSMNEINATKRLRQAAIYKAEADKVRQVKAAEADAEARYLSGKGVARQERGWRRWMIGGWKREKV</sequence>
<evidence type="ECO:0008006" key="4">
    <source>
        <dbReference type="Google" id="ProtNLM"/>
    </source>
</evidence>
<feature type="compositionally biased region" description="Basic and acidic residues" evidence="1">
    <location>
        <begin position="98"/>
        <end position="124"/>
    </location>
</feature>
<proteinExistence type="predicted"/>
<dbReference type="PANTHER" id="PTHR43327">
    <property type="entry name" value="STOMATIN-LIKE PROTEIN 2, MITOCHONDRIAL"/>
    <property type="match status" value="1"/>
</dbReference>
<evidence type="ECO:0000313" key="3">
    <source>
        <dbReference type="Proteomes" id="UP001165065"/>
    </source>
</evidence>
<accession>A0A9W7GG91</accession>
<name>A0A9W7GG91_9STRA</name>
<feature type="region of interest" description="Disordered" evidence="1">
    <location>
        <begin position="85"/>
        <end position="159"/>
    </location>
</feature>
<keyword evidence="3" id="KW-1185">Reference proteome</keyword>